<evidence type="ECO:0000256" key="1">
    <source>
        <dbReference type="ARBA" id="ARBA00004651"/>
    </source>
</evidence>
<evidence type="ECO:0000256" key="9">
    <source>
        <dbReference type="ARBA" id="ARBA00023136"/>
    </source>
</evidence>
<dbReference type="EMBL" id="QPIW01000012">
    <property type="protein sequence ID" value="RDB05034.1"/>
    <property type="molecule type" value="Genomic_DNA"/>
</dbReference>
<dbReference type="InterPro" id="IPR002523">
    <property type="entry name" value="MgTranspt_CorA/ZnTranspt_ZntB"/>
</dbReference>
<keyword evidence="6" id="KW-0460">Magnesium</keyword>
<dbReference type="AlphaFoldDB" id="A0A369ICT1"/>
<dbReference type="GO" id="GO:0005886">
    <property type="term" value="C:plasma membrane"/>
    <property type="evidence" value="ECO:0007669"/>
    <property type="project" value="UniProtKB-SubCell"/>
</dbReference>
<evidence type="ECO:0000256" key="5">
    <source>
        <dbReference type="ARBA" id="ARBA00022692"/>
    </source>
</evidence>
<dbReference type="PANTHER" id="PTHR46494">
    <property type="entry name" value="CORA FAMILY METAL ION TRANSPORTER (EUROFUNG)"/>
    <property type="match status" value="1"/>
</dbReference>
<evidence type="ECO:0000313" key="14">
    <source>
        <dbReference type="Proteomes" id="UP000253141"/>
    </source>
</evidence>
<sequence length="294" mass="34784">MESKSKEIQFDDFIWIDICNPEKINLDGIAKQYNLDYFQIKDSLETGHLPKFEKQETYNFLILRAYTSNIDDRTTNVTDLSNKIAFFYSEEKVITIHRAEFEFLQNVSNNYIKSEDLLLFFIHKMLDTYNNPLKFLSDQNDEIEKTVFLKDYSKISLEDLYYQKTRTRITKKLLQITQNVINQIEVSEQSKTALQDIKDKLLSLILGYDEVLENSNNLLNTYLSVNAQKSNDVMKLLTIFSAFFLPLTFIAGIYGMNFENMPELKWDYGYFFTLGIMIVIAIIIFYWFKRKKII</sequence>
<dbReference type="GO" id="GO:0015087">
    <property type="term" value="F:cobalt ion transmembrane transporter activity"/>
    <property type="evidence" value="ECO:0007669"/>
    <property type="project" value="TreeGrafter"/>
</dbReference>
<keyword evidence="8" id="KW-0406">Ion transport</keyword>
<evidence type="ECO:0000256" key="3">
    <source>
        <dbReference type="ARBA" id="ARBA00022448"/>
    </source>
</evidence>
<dbReference type="GO" id="GO:0050897">
    <property type="term" value="F:cobalt ion binding"/>
    <property type="evidence" value="ECO:0007669"/>
    <property type="project" value="TreeGrafter"/>
</dbReference>
<dbReference type="RefSeq" id="WP_114462032.1">
    <property type="nucleotide sequence ID" value="NZ_QPIW01000012.1"/>
</dbReference>
<dbReference type="OrthoDB" id="9803416at2"/>
<dbReference type="GO" id="GO:0015095">
    <property type="term" value="F:magnesium ion transmembrane transporter activity"/>
    <property type="evidence" value="ECO:0007669"/>
    <property type="project" value="TreeGrafter"/>
</dbReference>
<comment type="caution">
    <text evidence="13">The sequence shown here is derived from an EMBL/GenBank/DDBJ whole genome shotgun (WGS) entry which is preliminary data.</text>
</comment>
<evidence type="ECO:0000256" key="11">
    <source>
        <dbReference type="ARBA" id="ARBA00045497"/>
    </source>
</evidence>
<evidence type="ECO:0000256" key="12">
    <source>
        <dbReference type="SAM" id="Phobius"/>
    </source>
</evidence>
<evidence type="ECO:0000256" key="8">
    <source>
        <dbReference type="ARBA" id="ARBA00023065"/>
    </source>
</evidence>
<accession>A0A369ICT1</accession>
<dbReference type="InterPro" id="IPR045861">
    <property type="entry name" value="CorA_cytoplasmic_dom"/>
</dbReference>
<gene>
    <name evidence="13" type="ORF">DVG78_15820</name>
</gene>
<reference evidence="13 14" key="1">
    <citation type="submission" date="2018-07" db="EMBL/GenBank/DDBJ databases">
        <title>Genome analysis of Runella aurantiaca.</title>
        <authorList>
            <person name="Yang X."/>
        </authorList>
    </citation>
    <scope>NUCLEOTIDE SEQUENCE [LARGE SCALE GENOMIC DNA]</scope>
    <source>
        <strain evidence="13 14">YX9</strain>
    </source>
</reference>
<dbReference type="Gene3D" id="3.30.460.20">
    <property type="entry name" value="CorA soluble domain-like"/>
    <property type="match status" value="1"/>
</dbReference>
<proteinExistence type="inferred from homology"/>
<organism evidence="13 14">
    <name type="scientific">Runella aurantiaca</name>
    <dbReference type="NCBI Taxonomy" id="2282308"/>
    <lineage>
        <taxon>Bacteria</taxon>
        <taxon>Pseudomonadati</taxon>
        <taxon>Bacteroidota</taxon>
        <taxon>Cytophagia</taxon>
        <taxon>Cytophagales</taxon>
        <taxon>Spirosomataceae</taxon>
        <taxon>Runella</taxon>
    </lineage>
</organism>
<dbReference type="InterPro" id="IPR045863">
    <property type="entry name" value="CorA_TM1_TM2"/>
</dbReference>
<evidence type="ECO:0000313" key="13">
    <source>
        <dbReference type="EMBL" id="RDB05034.1"/>
    </source>
</evidence>
<protein>
    <recommendedName>
        <fullName evidence="15">Magnesium transporter CorA</fullName>
    </recommendedName>
</protein>
<evidence type="ECO:0008006" key="15">
    <source>
        <dbReference type="Google" id="ProtNLM"/>
    </source>
</evidence>
<evidence type="ECO:0000256" key="6">
    <source>
        <dbReference type="ARBA" id="ARBA00022842"/>
    </source>
</evidence>
<dbReference type="FunFam" id="1.20.58.340:FF:000004">
    <property type="entry name" value="Magnesium transport protein CorA"/>
    <property type="match status" value="1"/>
</dbReference>
<dbReference type="SUPFAM" id="SSF143865">
    <property type="entry name" value="CorA soluble domain-like"/>
    <property type="match status" value="1"/>
</dbReference>
<keyword evidence="7 12" id="KW-1133">Transmembrane helix</keyword>
<keyword evidence="4" id="KW-1003">Cell membrane</keyword>
<dbReference type="GO" id="GO:0000287">
    <property type="term" value="F:magnesium ion binding"/>
    <property type="evidence" value="ECO:0007669"/>
    <property type="project" value="TreeGrafter"/>
</dbReference>
<keyword evidence="3" id="KW-0813">Transport</keyword>
<evidence type="ECO:0000256" key="10">
    <source>
        <dbReference type="ARBA" id="ARBA00034269"/>
    </source>
</evidence>
<comment type="subcellular location">
    <subcellularLocation>
        <location evidence="1">Cell membrane</location>
        <topology evidence="1">Multi-pass membrane protein</topology>
    </subcellularLocation>
</comment>
<comment type="catalytic activity">
    <reaction evidence="10">
        <text>Mg(2+)(in) = Mg(2+)(out)</text>
        <dbReference type="Rhea" id="RHEA:29827"/>
        <dbReference type="ChEBI" id="CHEBI:18420"/>
    </reaction>
</comment>
<dbReference type="Proteomes" id="UP000253141">
    <property type="component" value="Unassembled WGS sequence"/>
</dbReference>
<evidence type="ECO:0000256" key="2">
    <source>
        <dbReference type="ARBA" id="ARBA00009765"/>
    </source>
</evidence>
<feature type="transmembrane region" description="Helical" evidence="12">
    <location>
        <begin position="268"/>
        <end position="288"/>
    </location>
</feature>
<feature type="transmembrane region" description="Helical" evidence="12">
    <location>
        <begin position="236"/>
        <end position="256"/>
    </location>
</feature>
<dbReference type="Gene3D" id="1.20.58.340">
    <property type="entry name" value="Magnesium transport protein CorA, transmembrane region"/>
    <property type="match status" value="2"/>
</dbReference>
<keyword evidence="9 12" id="KW-0472">Membrane</keyword>
<comment type="similarity">
    <text evidence="2">Belongs to the CorA metal ion transporter (MIT) (TC 1.A.35) family.</text>
</comment>
<dbReference type="PANTHER" id="PTHR46494:SF1">
    <property type="entry name" value="CORA FAMILY METAL ION TRANSPORTER (EUROFUNG)"/>
    <property type="match status" value="1"/>
</dbReference>
<dbReference type="SUPFAM" id="SSF144083">
    <property type="entry name" value="Magnesium transport protein CorA, transmembrane region"/>
    <property type="match status" value="1"/>
</dbReference>
<comment type="function">
    <text evidence="11">Mediates influx of magnesium ions. Alternates between open and closed states. Activated by low cytoplasmic Mg(2+) levels. Inactive when cytoplasmic Mg(2+) levels are high.</text>
</comment>
<name>A0A369ICT1_9BACT</name>
<keyword evidence="5 12" id="KW-0812">Transmembrane</keyword>
<dbReference type="Pfam" id="PF01544">
    <property type="entry name" value="CorA"/>
    <property type="match status" value="1"/>
</dbReference>
<evidence type="ECO:0000256" key="7">
    <source>
        <dbReference type="ARBA" id="ARBA00022989"/>
    </source>
</evidence>
<keyword evidence="14" id="KW-1185">Reference proteome</keyword>
<evidence type="ECO:0000256" key="4">
    <source>
        <dbReference type="ARBA" id="ARBA00022475"/>
    </source>
</evidence>